<dbReference type="SUPFAM" id="SSF56808">
    <property type="entry name" value="Ribosomal protein L1"/>
    <property type="match status" value="1"/>
</dbReference>
<dbReference type="HAMAP" id="MF_01318_B">
    <property type="entry name" value="Ribosomal_uL1_B"/>
    <property type="match status" value="1"/>
</dbReference>
<dbReference type="GO" id="GO:0015934">
    <property type="term" value="C:large ribosomal subunit"/>
    <property type="evidence" value="ECO:0007669"/>
    <property type="project" value="InterPro"/>
</dbReference>
<evidence type="ECO:0000256" key="9">
    <source>
        <dbReference type="HAMAP-Rule" id="MF_01318"/>
    </source>
</evidence>
<keyword evidence="5 9" id="KW-0689">Ribosomal protein</keyword>
<dbReference type="FunFam" id="3.40.50.790:FF:000001">
    <property type="entry name" value="50S ribosomal protein L1"/>
    <property type="match status" value="1"/>
</dbReference>
<dbReference type="GO" id="GO:0009507">
    <property type="term" value="C:chloroplast"/>
    <property type="evidence" value="ECO:0007669"/>
    <property type="project" value="UniProtKB-SubCell"/>
</dbReference>
<name>A0A1Z1M0A8_9FLOR</name>
<dbReference type="PANTHER" id="PTHR36427:SF3">
    <property type="entry name" value="LARGE RIBOSOMAL SUBUNIT PROTEIN UL1M"/>
    <property type="match status" value="1"/>
</dbReference>
<keyword evidence="3 9" id="KW-0699">rRNA-binding</keyword>
<dbReference type="PROSITE" id="PS01199">
    <property type="entry name" value="RIBOSOMAL_L1"/>
    <property type="match status" value="1"/>
</dbReference>
<dbReference type="CDD" id="cd00403">
    <property type="entry name" value="Ribosomal_L1"/>
    <property type="match status" value="1"/>
</dbReference>
<comment type="function">
    <text evidence="7 9">Binds directly to 23S rRNA. Might be involved in E site tRNA release.</text>
</comment>
<evidence type="ECO:0000256" key="4">
    <source>
        <dbReference type="ARBA" id="ARBA00022884"/>
    </source>
</evidence>
<evidence type="ECO:0000256" key="10">
    <source>
        <dbReference type="RuleBase" id="RU000659"/>
    </source>
</evidence>
<dbReference type="GeneID" id="33352904"/>
<gene>
    <name evidence="9 11" type="primary">rpl1</name>
</gene>
<dbReference type="NCBIfam" id="TIGR01169">
    <property type="entry name" value="rplA_bact"/>
    <property type="match status" value="1"/>
</dbReference>
<dbReference type="PANTHER" id="PTHR36427">
    <property type="entry name" value="54S RIBOSOMAL PROTEIN L1, MITOCHONDRIAL"/>
    <property type="match status" value="1"/>
</dbReference>
<evidence type="ECO:0000256" key="6">
    <source>
        <dbReference type="ARBA" id="ARBA00023274"/>
    </source>
</evidence>
<dbReference type="RefSeq" id="YP_009391322.1">
    <property type="nucleotide sequence ID" value="NC_035257.1"/>
</dbReference>
<evidence type="ECO:0000256" key="5">
    <source>
        <dbReference type="ARBA" id="ARBA00022980"/>
    </source>
</evidence>
<reference evidence="11" key="1">
    <citation type="journal article" date="2017" name="J. Phycol.">
        <title>Analysis of chloroplast genomes and a supermatrix inform reclassification of the Rhodomelaceae (Rhodophyta).</title>
        <authorList>
            <person name="Diaz-Tapia P."/>
            <person name="Maggs C.A."/>
            <person name="West J.A."/>
            <person name="Verbruggen H."/>
        </authorList>
    </citation>
    <scope>NUCLEOTIDE SEQUENCE</scope>
    <source>
        <strain evidence="11">DHO101</strain>
    </source>
</reference>
<keyword evidence="11" id="KW-0934">Plastid</keyword>
<sequence>MRKYSRRFKKIINLVDKNKLYNPLEAIELLQQLSSVNFVETLESHIMLGLDPKYADQQLRSTVILPKGTGKILKVAVITKGEKLTEALSAGADIVGGEDVIDDIVQGNLDFDKLIATPDMMLLIAKLGRVLGPKGLMPSPKSGTVTFDIQNAIREFKAGKLEYKVDRTGIVHVALGKLNFLSEDLYTNLKTLQESIDKNRPTGAKGKYWKSLYLSSTMGPSIPVNLSLLRDIKIG</sequence>
<keyword evidence="6 9" id="KW-0687">Ribonucleoprotein</keyword>
<dbReference type="PIRSF" id="PIRSF002155">
    <property type="entry name" value="Ribosomal_L1"/>
    <property type="match status" value="1"/>
</dbReference>
<keyword evidence="4 9" id="KW-0694">RNA-binding</keyword>
<dbReference type="Gene3D" id="3.40.50.790">
    <property type="match status" value="1"/>
</dbReference>
<evidence type="ECO:0000256" key="3">
    <source>
        <dbReference type="ARBA" id="ARBA00022730"/>
    </source>
</evidence>
<accession>A0A1Z1M0A8</accession>
<dbReference type="AlphaFoldDB" id="A0A1Z1M0A8"/>
<organism evidence="11">
    <name type="scientific">Dipterocladia arabiensis</name>
    <dbReference type="NCBI Taxonomy" id="2007176"/>
    <lineage>
        <taxon>Eukaryota</taxon>
        <taxon>Rhodophyta</taxon>
        <taxon>Florideophyceae</taxon>
        <taxon>Rhodymeniophycidae</taxon>
        <taxon>Ceramiales</taxon>
        <taxon>Dasyaceae</taxon>
        <taxon>Dipterocladia</taxon>
    </lineage>
</organism>
<comment type="subcellular location">
    <subcellularLocation>
        <location evidence="9">Plastid</location>
        <location evidence="9">Chloroplast</location>
    </subcellularLocation>
</comment>
<dbReference type="InterPro" id="IPR016095">
    <property type="entry name" value="Ribosomal_uL1_3-a/b-sand"/>
</dbReference>
<dbReference type="InterPro" id="IPR005878">
    <property type="entry name" value="Ribosom_uL1_bac-type"/>
</dbReference>
<dbReference type="GO" id="GO:0003735">
    <property type="term" value="F:structural constituent of ribosome"/>
    <property type="evidence" value="ECO:0007669"/>
    <property type="project" value="InterPro"/>
</dbReference>
<evidence type="ECO:0000256" key="8">
    <source>
        <dbReference type="ARBA" id="ARBA00035205"/>
    </source>
</evidence>
<dbReference type="EMBL" id="MF101408">
    <property type="protein sequence ID" value="ARW59466.1"/>
    <property type="molecule type" value="Genomic_DNA"/>
</dbReference>
<dbReference type="GO" id="GO:0019843">
    <property type="term" value="F:rRNA binding"/>
    <property type="evidence" value="ECO:0007669"/>
    <property type="project" value="UniProtKB-UniRule"/>
</dbReference>
<dbReference type="InterPro" id="IPR023674">
    <property type="entry name" value="Ribosomal_uL1-like"/>
</dbReference>
<comment type="similarity">
    <text evidence="1 9 10">Belongs to the universal ribosomal protein uL1 family.</text>
</comment>
<dbReference type="GO" id="GO:0006412">
    <property type="term" value="P:translation"/>
    <property type="evidence" value="ECO:0007669"/>
    <property type="project" value="UniProtKB-UniRule"/>
</dbReference>
<dbReference type="Pfam" id="PF00687">
    <property type="entry name" value="Ribosomal_L1"/>
    <property type="match status" value="1"/>
</dbReference>
<evidence type="ECO:0000313" key="11">
    <source>
        <dbReference type="EMBL" id="ARW59466.1"/>
    </source>
</evidence>
<evidence type="ECO:0000256" key="1">
    <source>
        <dbReference type="ARBA" id="ARBA00010531"/>
    </source>
</evidence>
<proteinExistence type="inferred from homology"/>
<dbReference type="Gene3D" id="3.30.190.20">
    <property type="match status" value="1"/>
</dbReference>
<dbReference type="InterPro" id="IPR023673">
    <property type="entry name" value="Ribosomal_uL1_CS"/>
</dbReference>
<evidence type="ECO:0000256" key="2">
    <source>
        <dbReference type="ARBA" id="ARBA00011838"/>
    </source>
</evidence>
<comment type="subunit">
    <text evidence="2 9">Part of the 50S ribosomal subunit.</text>
</comment>
<evidence type="ECO:0000256" key="7">
    <source>
        <dbReference type="ARBA" id="ARBA00025388"/>
    </source>
</evidence>
<protein>
    <recommendedName>
        <fullName evidence="8 9">Large ribosomal subunit protein uL1c</fullName>
    </recommendedName>
</protein>
<keyword evidence="11" id="KW-0150">Chloroplast</keyword>
<dbReference type="InterPro" id="IPR028364">
    <property type="entry name" value="Ribosomal_uL1/biogenesis"/>
</dbReference>
<geneLocation type="chloroplast" evidence="11"/>
<dbReference type="InterPro" id="IPR002143">
    <property type="entry name" value="Ribosomal_uL1"/>
</dbReference>